<dbReference type="STRING" id="42253.NITMOv2_1716"/>
<organism evidence="3 4">
    <name type="scientific">Nitrospira moscoviensis</name>
    <dbReference type="NCBI Taxonomy" id="42253"/>
    <lineage>
        <taxon>Bacteria</taxon>
        <taxon>Pseudomonadati</taxon>
        <taxon>Nitrospirota</taxon>
        <taxon>Nitrospiria</taxon>
        <taxon>Nitrospirales</taxon>
        <taxon>Nitrospiraceae</taxon>
        <taxon>Nitrospira</taxon>
    </lineage>
</organism>
<protein>
    <submittedName>
        <fullName evidence="3">Methyltransferase type 11</fullName>
    </submittedName>
</protein>
<feature type="domain" description="Methyltransferase" evidence="1">
    <location>
        <begin position="171"/>
        <end position="277"/>
    </location>
</feature>
<feature type="domain" description="S-adenosylmethionine-dependent methyltransferase Rv2258c-like winged HTH" evidence="2">
    <location>
        <begin position="25"/>
        <end position="94"/>
    </location>
</feature>
<dbReference type="PANTHER" id="PTHR45128:SF2">
    <property type="entry name" value="METHYLTRANSFERASE DOMAIN-CONTAINING PROTEIN"/>
    <property type="match status" value="1"/>
</dbReference>
<keyword evidence="3" id="KW-0489">Methyltransferase</keyword>
<dbReference type="PANTHER" id="PTHR45128">
    <property type="entry name" value="METHYLTRANSFERASE TYPE 11"/>
    <property type="match status" value="1"/>
</dbReference>
<evidence type="ECO:0000259" key="2">
    <source>
        <dbReference type="Pfam" id="PF21320"/>
    </source>
</evidence>
<dbReference type="InterPro" id="IPR025714">
    <property type="entry name" value="Methyltranfer_dom"/>
</dbReference>
<dbReference type="CDD" id="cd02440">
    <property type="entry name" value="AdoMet_MTases"/>
    <property type="match status" value="1"/>
</dbReference>
<evidence type="ECO:0000259" key="1">
    <source>
        <dbReference type="Pfam" id="PF13847"/>
    </source>
</evidence>
<dbReference type="InterPro" id="IPR048711">
    <property type="entry name" value="WHD_Rv2258c"/>
</dbReference>
<dbReference type="GO" id="GO:0008168">
    <property type="term" value="F:methyltransferase activity"/>
    <property type="evidence" value="ECO:0007669"/>
    <property type="project" value="UniProtKB-KW"/>
</dbReference>
<dbReference type="InterPro" id="IPR036390">
    <property type="entry name" value="WH_DNA-bd_sf"/>
</dbReference>
<dbReference type="OrthoDB" id="9801363at2"/>
<dbReference type="Pfam" id="PF21320">
    <property type="entry name" value="WHD_Rv2258c"/>
    <property type="match status" value="1"/>
</dbReference>
<dbReference type="EMBL" id="CP011801">
    <property type="protein sequence ID" value="ALA58136.1"/>
    <property type="molecule type" value="Genomic_DNA"/>
</dbReference>
<dbReference type="InterPro" id="IPR053173">
    <property type="entry name" value="SAM-binding_MTase"/>
</dbReference>
<dbReference type="PATRIC" id="fig|42253.5.peg.1688"/>
<dbReference type="InterPro" id="IPR029063">
    <property type="entry name" value="SAM-dependent_MTases_sf"/>
</dbReference>
<keyword evidence="3" id="KW-0808">Transferase</keyword>
<dbReference type="Pfam" id="PF13847">
    <property type="entry name" value="Methyltransf_31"/>
    <property type="match status" value="1"/>
</dbReference>
<reference evidence="3 4" key="1">
    <citation type="journal article" date="2015" name="Proc. Natl. Acad. Sci. U.S.A.">
        <title>Expanded metabolic versatility of ubiquitous nitrite-oxidizing bacteria from the genus Nitrospira.</title>
        <authorList>
            <person name="Koch H."/>
            <person name="Lucker S."/>
            <person name="Albertsen M."/>
            <person name="Kitzinger K."/>
            <person name="Herbold C."/>
            <person name="Spieck E."/>
            <person name="Nielsen P.H."/>
            <person name="Wagner M."/>
            <person name="Daims H."/>
        </authorList>
    </citation>
    <scope>NUCLEOTIDE SEQUENCE [LARGE SCALE GENOMIC DNA]</scope>
    <source>
        <strain evidence="3 4">NSP M-1</strain>
    </source>
</reference>
<accession>A0A0K2GAZ0</accession>
<evidence type="ECO:0000313" key="3">
    <source>
        <dbReference type="EMBL" id="ALA58136.1"/>
    </source>
</evidence>
<dbReference type="AlphaFoldDB" id="A0A0K2GAZ0"/>
<dbReference type="RefSeq" id="WP_053379341.1">
    <property type="nucleotide sequence ID" value="NZ_CP011801.1"/>
</dbReference>
<keyword evidence="4" id="KW-1185">Reference proteome</keyword>
<dbReference type="Proteomes" id="UP000069205">
    <property type="component" value="Chromosome"/>
</dbReference>
<dbReference type="Gene3D" id="3.40.50.150">
    <property type="entry name" value="Vaccinia Virus protein VP39"/>
    <property type="match status" value="1"/>
</dbReference>
<dbReference type="KEGG" id="nmv:NITMOv2_1716"/>
<dbReference type="SUPFAM" id="SSF46785">
    <property type="entry name" value="Winged helix' DNA-binding domain"/>
    <property type="match status" value="1"/>
</dbReference>
<dbReference type="GO" id="GO:0032259">
    <property type="term" value="P:methylation"/>
    <property type="evidence" value="ECO:0007669"/>
    <property type="project" value="UniProtKB-KW"/>
</dbReference>
<name>A0A0K2GAZ0_NITMO</name>
<proteinExistence type="predicted"/>
<evidence type="ECO:0000313" key="4">
    <source>
        <dbReference type="Proteomes" id="UP000069205"/>
    </source>
</evidence>
<dbReference type="SUPFAM" id="SSF53335">
    <property type="entry name" value="S-adenosyl-L-methionine-dependent methyltransferases"/>
    <property type="match status" value="1"/>
</dbReference>
<sequence length="350" mass="37761">MTIDQDKLNEFLEKALGDIGAAWSANMVLLGDKLGLYKAMAQLGSVTPAELADATGTAERYIREWLGNQAAGGYVTYDPPTGRYRLPNEQAAALADEGSPYFLPGAFQGIAAGFAANPKIEQRFRTGKGLGWEEHDHQLFEGTARFFRPNYVAHLVSSWIPALDGVEATLKTGIRVADVGCGFGASTMLMAQAYPNSTFVGFDYHEPSIEAARRHAKEAGLTNLTFEVAQSTDYPGSGYGFVTHFDCLHDMGDPVGAAEHVKQTLAPNGTWMIVEPFAGDKVEDNLNPVGRVFYAASTMVCVPASLHSHGPALGAQAGEARLREVIMQGGFTRVRRATQTPFNLVLEARL</sequence>
<gene>
    <name evidence="3" type="ORF">NITMOv2_1716</name>
</gene>